<evidence type="ECO:0000313" key="7">
    <source>
        <dbReference type="Proteomes" id="UP000191154"/>
    </source>
</evidence>
<evidence type="ECO:0000256" key="5">
    <source>
        <dbReference type="ARBA" id="ARBA00023002"/>
    </source>
</evidence>
<keyword evidence="4" id="KW-0288">FMN</keyword>
<evidence type="ECO:0000256" key="2">
    <source>
        <dbReference type="ARBA" id="ARBA00013457"/>
    </source>
</evidence>
<evidence type="ECO:0000313" key="6">
    <source>
        <dbReference type="EMBL" id="OOM06394.1"/>
    </source>
</evidence>
<dbReference type="Pfam" id="PF03060">
    <property type="entry name" value="NMO"/>
    <property type="match status" value="1"/>
</dbReference>
<keyword evidence="3" id="KW-0285">Flavoprotein</keyword>
<organism evidence="6 7">
    <name type="scientific">Clostridium saccharobutylicum</name>
    <dbReference type="NCBI Taxonomy" id="169679"/>
    <lineage>
        <taxon>Bacteria</taxon>
        <taxon>Bacillati</taxon>
        <taxon>Bacillota</taxon>
        <taxon>Clostridia</taxon>
        <taxon>Eubacteriales</taxon>
        <taxon>Clostridiaceae</taxon>
        <taxon>Clostridium</taxon>
    </lineage>
</organism>
<dbReference type="EMBL" id="LZYZ01000010">
    <property type="protein sequence ID" value="OOM06394.1"/>
    <property type="molecule type" value="Genomic_DNA"/>
</dbReference>
<evidence type="ECO:0000256" key="4">
    <source>
        <dbReference type="ARBA" id="ARBA00022643"/>
    </source>
</evidence>
<name>A0A1S8MQC8_CLOSA</name>
<dbReference type="RefSeq" id="WP_077867289.1">
    <property type="nucleotide sequence ID" value="NZ_LZYZ01000010.1"/>
</dbReference>
<evidence type="ECO:0000256" key="1">
    <source>
        <dbReference type="ARBA" id="ARBA00003535"/>
    </source>
</evidence>
<dbReference type="InterPro" id="IPR004136">
    <property type="entry name" value="NMO"/>
</dbReference>
<dbReference type="InterPro" id="IPR013785">
    <property type="entry name" value="Aldolase_TIM"/>
</dbReference>
<dbReference type="SUPFAM" id="SSF51412">
    <property type="entry name" value="Inosine monophosphate dehydrogenase (IMPDH)"/>
    <property type="match status" value="1"/>
</dbReference>
<comment type="caution">
    <text evidence="6">The sequence shown here is derived from an EMBL/GenBank/DDBJ whole genome shotgun (WGS) entry which is preliminary data.</text>
</comment>
<comment type="function">
    <text evidence="1">Nitronate monooxygenase that uses molecular oxygen to catalyze the oxidative denitrification of alkyl nitronates. Acts on propionate 3-nitronate (P3N), the presumed physiological substrate. Probably functions in the detoxification of P3N, a metabolic poison produced by plants and fungi as a defense mechanism.</text>
</comment>
<dbReference type="CDD" id="cd04730">
    <property type="entry name" value="NPD_like"/>
    <property type="match status" value="1"/>
</dbReference>
<dbReference type="GO" id="GO:0018580">
    <property type="term" value="F:nitronate monooxygenase activity"/>
    <property type="evidence" value="ECO:0007669"/>
    <property type="project" value="InterPro"/>
</dbReference>
<evidence type="ECO:0000256" key="3">
    <source>
        <dbReference type="ARBA" id="ARBA00022630"/>
    </source>
</evidence>
<accession>A0A1S8MQC8</accession>
<dbReference type="AlphaFoldDB" id="A0A1S8MQC8"/>
<dbReference type="Proteomes" id="UP000191154">
    <property type="component" value="Unassembled WGS sequence"/>
</dbReference>
<reference evidence="6 7" key="1">
    <citation type="submission" date="2016-05" db="EMBL/GenBank/DDBJ databases">
        <title>Microbial solvent formation.</title>
        <authorList>
            <person name="Poehlein A."/>
            <person name="Montoya Solano J.D."/>
            <person name="Flitsch S."/>
            <person name="Krabben P."/>
            <person name="Duerre P."/>
            <person name="Daniel R."/>
        </authorList>
    </citation>
    <scope>NUCLEOTIDE SEQUENCE [LARGE SCALE GENOMIC DNA]</scope>
    <source>
        <strain evidence="6 7">L1-8</strain>
    </source>
</reference>
<gene>
    <name evidence="6" type="ORF">CLOSAC_43140</name>
</gene>
<keyword evidence="6" id="KW-0503">Monooxygenase</keyword>
<dbReference type="PANTHER" id="PTHR32332">
    <property type="entry name" value="2-NITROPROPANE DIOXYGENASE"/>
    <property type="match status" value="1"/>
</dbReference>
<dbReference type="PANTHER" id="PTHR32332:SF20">
    <property type="entry name" value="2-NITROPROPANE DIOXYGENASE-LIKE PROTEIN"/>
    <property type="match status" value="1"/>
</dbReference>
<dbReference type="Gene3D" id="3.20.20.70">
    <property type="entry name" value="Aldolase class I"/>
    <property type="match status" value="1"/>
</dbReference>
<protein>
    <recommendedName>
        <fullName evidence="2">Probable nitronate monooxygenase</fullName>
    </recommendedName>
</protein>
<keyword evidence="5 6" id="KW-0560">Oxidoreductase</keyword>
<sequence length="316" mass="33930">MNRVCEILDIKYPIIQGPMAWITSPEMVAAVSNAGGLGVLGTSAGFEEVVRGIDETVEEMRKAILKTKKLTDKPFGLNVFPSESDPYGFSKAMVQLMIEEDVKVMVVSGNVAPEEFKQWKEEGFTLIFREDNPTVRGAIEAEKARVDIIVATGCDEGGCMPGISTGTTAATMLLSEAVNIPVLAAGGIVNTRMAKAASVVGAEGALVGTRFILSKECRAADSIKNDILETHPDDYITFSQKGGQYKWRTTPHKVGIDGIEANKNGDMNTTPGNFYEGMFKGDLDASVNTIFNVASLINSIDSCEDIVKELAAGFVE</sequence>
<proteinExistence type="predicted"/>